<keyword evidence="3 10" id="KW-0645">Protease</keyword>
<reference evidence="15" key="2">
    <citation type="submission" date="2025-04" db="UniProtKB">
        <authorList>
            <consortium name="RefSeq"/>
        </authorList>
    </citation>
    <scope>IDENTIFICATION</scope>
</reference>
<name>A0A6P4E672_DRORH</name>
<dbReference type="GO" id="GO:0005576">
    <property type="term" value="C:extracellular region"/>
    <property type="evidence" value="ECO:0007669"/>
    <property type="project" value="UniProtKB-SubCell"/>
</dbReference>
<dbReference type="Proteomes" id="UP001652680">
    <property type="component" value="Unassembled WGS sequence"/>
</dbReference>
<keyword evidence="7" id="KW-0865">Zymogen</keyword>
<dbReference type="EnsemblMetazoa" id="XM_017115264.1">
    <property type="protein sequence ID" value="XP_016970753.1"/>
    <property type="gene ID" value="LOC108038480"/>
</dbReference>
<dbReference type="OrthoDB" id="7868230at2759"/>
<dbReference type="InterPro" id="IPR001254">
    <property type="entry name" value="Trypsin_dom"/>
</dbReference>
<evidence type="ECO:0000313" key="14">
    <source>
        <dbReference type="Proteomes" id="UP001652680"/>
    </source>
</evidence>
<evidence type="ECO:0000256" key="6">
    <source>
        <dbReference type="ARBA" id="ARBA00022825"/>
    </source>
</evidence>
<reference evidence="14" key="1">
    <citation type="journal article" date="2021" name="Elife">
        <title>Highly contiguous assemblies of 101 drosophilid genomes.</title>
        <authorList>
            <person name="Kim B.Y."/>
            <person name="Wang J.R."/>
            <person name="Miller D.E."/>
            <person name="Barmina O."/>
            <person name="Delaney E."/>
            <person name="Thompson A."/>
            <person name="Comeault A.A."/>
            <person name="Peede D."/>
            <person name="D'Agostino E.R."/>
            <person name="Pelaez J."/>
            <person name="Aguilar J.M."/>
            <person name="Haji D."/>
            <person name="Matsunaga T."/>
            <person name="Armstrong E.E."/>
            <person name="Zych M."/>
            <person name="Ogawa Y."/>
            <person name="Stamenkovic-Radak M."/>
            <person name="Jelic M."/>
            <person name="Veselinovic M.S."/>
            <person name="Tanaskovic M."/>
            <person name="Eric P."/>
            <person name="Gao J.J."/>
            <person name="Katoh T.K."/>
            <person name="Toda M.J."/>
            <person name="Watabe H."/>
            <person name="Watada M."/>
            <person name="Davis J.S."/>
            <person name="Moyle L.C."/>
            <person name="Manoli G."/>
            <person name="Bertolini E."/>
            <person name="Kostal V."/>
            <person name="Hawley R.S."/>
            <person name="Takahashi A."/>
            <person name="Jones C.D."/>
            <person name="Price D.K."/>
            <person name="Whiteman N."/>
            <person name="Kopp A."/>
            <person name="Matute D.R."/>
            <person name="Petrov D.A."/>
        </authorList>
    </citation>
    <scope>NUCLEOTIDE SEQUENCE [LARGE SCALE GENOMIC DNA]</scope>
</reference>
<protein>
    <submittedName>
        <fullName evidence="15">Chymotrypsin-like protease CTRL-1</fullName>
    </submittedName>
</protein>
<dbReference type="RefSeq" id="XP_016970753.1">
    <property type="nucleotide sequence ID" value="XM_017115264.1"/>
</dbReference>
<feature type="chain" id="PRO_5027665419" evidence="11">
    <location>
        <begin position="22"/>
        <end position="323"/>
    </location>
</feature>
<dbReference type="SMART" id="SM00020">
    <property type="entry name" value="Tryp_SPc"/>
    <property type="match status" value="1"/>
</dbReference>
<reference evidence="13" key="3">
    <citation type="submission" date="2025-05" db="UniProtKB">
        <authorList>
            <consortium name="EnsemblMetazoa"/>
        </authorList>
    </citation>
    <scope>IDENTIFICATION</scope>
</reference>
<dbReference type="Gene3D" id="2.40.10.10">
    <property type="entry name" value="Trypsin-like serine proteases"/>
    <property type="match status" value="1"/>
</dbReference>
<dbReference type="PROSITE" id="PS00134">
    <property type="entry name" value="TRYPSIN_HIS"/>
    <property type="match status" value="1"/>
</dbReference>
<keyword evidence="4 11" id="KW-0732">Signal</keyword>
<keyword evidence="14" id="KW-1185">Reference proteome</keyword>
<dbReference type="SUPFAM" id="SSF50494">
    <property type="entry name" value="Trypsin-like serine proteases"/>
    <property type="match status" value="1"/>
</dbReference>
<evidence type="ECO:0000256" key="1">
    <source>
        <dbReference type="ARBA" id="ARBA00004613"/>
    </source>
</evidence>
<evidence type="ECO:0000256" key="5">
    <source>
        <dbReference type="ARBA" id="ARBA00022801"/>
    </source>
</evidence>
<accession>A0A6P4E672</accession>
<keyword evidence="2" id="KW-0964">Secreted</keyword>
<dbReference type="PANTHER" id="PTHR24256">
    <property type="entry name" value="TRYPTASE-RELATED"/>
    <property type="match status" value="1"/>
</dbReference>
<evidence type="ECO:0000313" key="13">
    <source>
        <dbReference type="EnsemblMetazoa" id="XP_016970753.1"/>
    </source>
</evidence>
<dbReference type="PROSITE" id="PS50240">
    <property type="entry name" value="TRYPSIN_DOM"/>
    <property type="match status" value="1"/>
</dbReference>
<feature type="domain" description="Peptidase S1" evidence="12">
    <location>
        <begin position="36"/>
        <end position="262"/>
    </location>
</feature>
<dbReference type="FunFam" id="2.40.10.10:FF:000146">
    <property type="entry name" value="Serine protease 53"/>
    <property type="match status" value="1"/>
</dbReference>
<gene>
    <name evidence="15" type="primary">LOC108038480</name>
    <name evidence="13" type="synonym">108038480</name>
</gene>
<evidence type="ECO:0000256" key="10">
    <source>
        <dbReference type="RuleBase" id="RU363034"/>
    </source>
</evidence>
<sequence length="323" mass="36330">MKSFVFPLALFFLAFRQDGIAQLLDANCYFQLSPRIFHGTNARLGTTPWIAVISNTTQDLCGGTLIHSRFILTAAHCIKENNQLFVRLGLYDKSCPSWRCTEVEKYSVINSIPHHQYNALSMKNDIGILKLDRQVVYNAQIRPICIFFGIEIDQWSIVHFSAYGWGKTENEGTSSILKTINLSRRSQPCFWSDRETQICAGADKGDTCTGDSGGPLVANITYRGNNFRSQVGIVSFGSTDCNSNGIYTNISSYKQWIKDTISEKDRDQERFLDEDCGNTPQKQGSIRQPWKVNILPSYANGALITKRIVLTVASHLDTDVQKM</sequence>
<keyword evidence="5 10" id="KW-0378">Hydrolase</keyword>
<dbReference type="PROSITE" id="PS00135">
    <property type="entry name" value="TRYPSIN_SER"/>
    <property type="match status" value="1"/>
</dbReference>
<feature type="signal peptide" evidence="11">
    <location>
        <begin position="1"/>
        <end position="21"/>
    </location>
</feature>
<evidence type="ECO:0000256" key="9">
    <source>
        <dbReference type="ARBA" id="ARBA00024195"/>
    </source>
</evidence>
<dbReference type="InterPro" id="IPR018114">
    <property type="entry name" value="TRYPSIN_HIS"/>
</dbReference>
<comment type="similarity">
    <text evidence="9">Belongs to the peptidase S1 family. CLIP subfamily.</text>
</comment>
<keyword evidence="8" id="KW-1015">Disulfide bond</keyword>
<dbReference type="Pfam" id="PF00089">
    <property type="entry name" value="Trypsin"/>
    <property type="match status" value="1"/>
</dbReference>
<evidence type="ECO:0000256" key="7">
    <source>
        <dbReference type="ARBA" id="ARBA00023145"/>
    </source>
</evidence>
<comment type="subcellular location">
    <subcellularLocation>
        <location evidence="1">Secreted</location>
    </subcellularLocation>
</comment>
<evidence type="ECO:0000256" key="4">
    <source>
        <dbReference type="ARBA" id="ARBA00022729"/>
    </source>
</evidence>
<dbReference type="PRINTS" id="PR00722">
    <property type="entry name" value="CHYMOTRYPSIN"/>
</dbReference>
<dbReference type="InterPro" id="IPR009003">
    <property type="entry name" value="Peptidase_S1_PA"/>
</dbReference>
<dbReference type="InterPro" id="IPR043504">
    <property type="entry name" value="Peptidase_S1_PA_chymotrypsin"/>
</dbReference>
<keyword evidence="6 10" id="KW-0720">Serine protease</keyword>
<evidence type="ECO:0000256" key="8">
    <source>
        <dbReference type="ARBA" id="ARBA00023157"/>
    </source>
</evidence>
<dbReference type="GeneID" id="108038480"/>
<dbReference type="AlphaFoldDB" id="A0A6P4E672"/>
<dbReference type="CDD" id="cd00190">
    <property type="entry name" value="Tryp_SPc"/>
    <property type="match status" value="1"/>
</dbReference>
<dbReference type="GO" id="GO:0004252">
    <property type="term" value="F:serine-type endopeptidase activity"/>
    <property type="evidence" value="ECO:0007669"/>
    <property type="project" value="InterPro"/>
</dbReference>
<proteinExistence type="inferred from homology"/>
<evidence type="ECO:0000256" key="11">
    <source>
        <dbReference type="SAM" id="SignalP"/>
    </source>
</evidence>
<evidence type="ECO:0000256" key="3">
    <source>
        <dbReference type="ARBA" id="ARBA00022670"/>
    </source>
</evidence>
<dbReference type="InterPro" id="IPR051487">
    <property type="entry name" value="Ser/Thr_Proteases_Immune/Dev"/>
</dbReference>
<organism evidence="15">
    <name type="scientific">Drosophila rhopaloa</name>
    <name type="common">Fruit fly</name>
    <dbReference type="NCBI Taxonomy" id="1041015"/>
    <lineage>
        <taxon>Eukaryota</taxon>
        <taxon>Metazoa</taxon>
        <taxon>Ecdysozoa</taxon>
        <taxon>Arthropoda</taxon>
        <taxon>Hexapoda</taxon>
        <taxon>Insecta</taxon>
        <taxon>Pterygota</taxon>
        <taxon>Neoptera</taxon>
        <taxon>Endopterygota</taxon>
        <taxon>Diptera</taxon>
        <taxon>Brachycera</taxon>
        <taxon>Muscomorpha</taxon>
        <taxon>Ephydroidea</taxon>
        <taxon>Drosophilidae</taxon>
        <taxon>Drosophila</taxon>
        <taxon>Sophophora</taxon>
    </lineage>
</organism>
<dbReference type="InterPro" id="IPR001314">
    <property type="entry name" value="Peptidase_S1A"/>
</dbReference>
<evidence type="ECO:0000256" key="2">
    <source>
        <dbReference type="ARBA" id="ARBA00022525"/>
    </source>
</evidence>
<dbReference type="GO" id="GO:0006508">
    <property type="term" value="P:proteolysis"/>
    <property type="evidence" value="ECO:0007669"/>
    <property type="project" value="UniProtKB-KW"/>
</dbReference>
<evidence type="ECO:0000313" key="15">
    <source>
        <dbReference type="RefSeq" id="XP_016970753.1"/>
    </source>
</evidence>
<dbReference type="InterPro" id="IPR033116">
    <property type="entry name" value="TRYPSIN_SER"/>
</dbReference>
<evidence type="ECO:0000259" key="12">
    <source>
        <dbReference type="PROSITE" id="PS50240"/>
    </source>
</evidence>